<dbReference type="EMBL" id="GBRH01251909">
    <property type="protein sequence ID" value="JAD45986.1"/>
    <property type="molecule type" value="Transcribed_RNA"/>
</dbReference>
<dbReference type="AlphaFoldDB" id="A0A0A9A4G9"/>
<reference evidence="1" key="2">
    <citation type="journal article" date="2015" name="Data Brief">
        <title>Shoot transcriptome of the giant reed, Arundo donax.</title>
        <authorList>
            <person name="Barrero R.A."/>
            <person name="Guerrero F.D."/>
            <person name="Moolhuijzen P."/>
            <person name="Goolsby J.A."/>
            <person name="Tidwell J."/>
            <person name="Bellgard S.E."/>
            <person name="Bellgard M.I."/>
        </authorList>
    </citation>
    <scope>NUCLEOTIDE SEQUENCE</scope>
    <source>
        <tissue evidence="1">Shoot tissue taken approximately 20 cm above the soil surface</tissue>
    </source>
</reference>
<evidence type="ECO:0000313" key="1">
    <source>
        <dbReference type="EMBL" id="JAD45986.1"/>
    </source>
</evidence>
<reference evidence="1" key="1">
    <citation type="submission" date="2014-09" db="EMBL/GenBank/DDBJ databases">
        <authorList>
            <person name="Magalhaes I.L.F."/>
            <person name="Oliveira U."/>
            <person name="Santos F.R."/>
            <person name="Vidigal T.H.D.A."/>
            <person name="Brescovit A.D."/>
            <person name="Santos A.J."/>
        </authorList>
    </citation>
    <scope>NUCLEOTIDE SEQUENCE</scope>
    <source>
        <tissue evidence="1">Shoot tissue taken approximately 20 cm above the soil surface</tissue>
    </source>
</reference>
<sequence>MAPGWCRTWTKLGAELTPSLWCCRSCTTWLRVPGDAHTG</sequence>
<protein>
    <submittedName>
        <fullName evidence="1">Uncharacterized protein</fullName>
    </submittedName>
</protein>
<accession>A0A0A9A4G9</accession>
<organism evidence="1">
    <name type="scientific">Arundo donax</name>
    <name type="common">Giant reed</name>
    <name type="synonym">Donax arundinaceus</name>
    <dbReference type="NCBI Taxonomy" id="35708"/>
    <lineage>
        <taxon>Eukaryota</taxon>
        <taxon>Viridiplantae</taxon>
        <taxon>Streptophyta</taxon>
        <taxon>Embryophyta</taxon>
        <taxon>Tracheophyta</taxon>
        <taxon>Spermatophyta</taxon>
        <taxon>Magnoliopsida</taxon>
        <taxon>Liliopsida</taxon>
        <taxon>Poales</taxon>
        <taxon>Poaceae</taxon>
        <taxon>PACMAD clade</taxon>
        <taxon>Arundinoideae</taxon>
        <taxon>Arundineae</taxon>
        <taxon>Arundo</taxon>
    </lineage>
</organism>
<name>A0A0A9A4G9_ARUDO</name>
<proteinExistence type="predicted"/>